<reference evidence="2 3" key="1">
    <citation type="submission" date="2019-03" db="EMBL/GenBank/DDBJ databases">
        <title>First draft genome of Liparis tanakae, snailfish: a comprehensive survey of snailfish specific genes.</title>
        <authorList>
            <person name="Kim W."/>
            <person name="Song I."/>
            <person name="Jeong J.-H."/>
            <person name="Kim D."/>
            <person name="Kim S."/>
            <person name="Ryu S."/>
            <person name="Song J.Y."/>
            <person name="Lee S.K."/>
        </authorList>
    </citation>
    <scope>NUCLEOTIDE SEQUENCE [LARGE SCALE GENOMIC DNA]</scope>
    <source>
        <tissue evidence="2">Muscle</tissue>
    </source>
</reference>
<feature type="region of interest" description="Disordered" evidence="1">
    <location>
        <begin position="1"/>
        <end position="89"/>
    </location>
</feature>
<sequence>MTHLRISSAQGAAVGRKQNAQRRNAAAPVAESTGGAVNQQNPTQNRAGGESPARWSVSSVLVRRRKRRREEEEDVRGRRSCTAVTHTLG</sequence>
<comment type="caution">
    <text evidence="2">The sequence shown here is derived from an EMBL/GenBank/DDBJ whole genome shotgun (WGS) entry which is preliminary data.</text>
</comment>
<organism evidence="2 3">
    <name type="scientific">Liparis tanakae</name>
    <name type="common">Tanaka's snailfish</name>
    <dbReference type="NCBI Taxonomy" id="230148"/>
    <lineage>
        <taxon>Eukaryota</taxon>
        <taxon>Metazoa</taxon>
        <taxon>Chordata</taxon>
        <taxon>Craniata</taxon>
        <taxon>Vertebrata</taxon>
        <taxon>Euteleostomi</taxon>
        <taxon>Actinopterygii</taxon>
        <taxon>Neopterygii</taxon>
        <taxon>Teleostei</taxon>
        <taxon>Neoteleostei</taxon>
        <taxon>Acanthomorphata</taxon>
        <taxon>Eupercaria</taxon>
        <taxon>Perciformes</taxon>
        <taxon>Cottioidei</taxon>
        <taxon>Cottales</taxon>
        <taxon>Liparidae</taxon>
        <taxon>Liparis</taxon>
    </lineage>
</organism>
<dbReference type="EMBL" id="SRLO01000723">
    <property type="protein sequence ID" value="TNN47841.1"/>
    <property type="molecule type" value="Genomic_DNA"/>
</dbReference>
<feature type="compositionally biased region" description="Polar residues" evidence="1">
    <location>
        <begin position="1"/>
        <end position="10"/>
    </location>
</feature>
<evidence type="ECO:0000313" key="3">
    <source>
        <dbReference type="Proteomes" id="UP000314294"/>
    </source>
</evidence>
<gene>
    <name evidence="2" type="ORF">EYF80_041984</name>
</gene>
<evidence type="ECO:0000256" key="1">
    <source>
        <dbReference type="SAM" id="MobiDB-lite"/>
    </source>
</evidence>
<feature type="compositionally biased region" description="Polar residues" evidence="1">
    <location>
        <begin position="35"/>
        <end position="46"/>
    </location>
</feature>
<dbReference type="AlphaFoldDB" id="A0A4Z2G3G1"/>
<evidence type="ECO:0000313" key="2">
    <source>
        <dbReference type="EMBL" id="TNN47841.1"/>
    </source>
</evidence>
<accession>A0A4Z2G3G1</accession>
<dbReference type="Proteomes" id="UP000314294">
    <property type="component" value="Unassembled WGS sequence"/>
</dbReference>
<proteinExistence type="predicted"/>
<keyword evidence="3" id="KW-1185">Reference proteome</keyword>
<protein>
    <submittedName>
        <fullName evidence="2">Uncharacterized protein</fullName>
    </submittedName>
</protein>
<name>A0A4Z2G3G1_9TELE</name>